<evidence type="ECO:0000313" key="1">
    <source>
        <dbReference type="EMBL" id="KAF9666997.1"/>
    </source>
</evidence>
<dbReference type="EMBL" id="JADGMS010000016">
    <property type="protein sequence ID" value="KAF9666997.1"/>
    <property type="molecule type" value="Genomic_DNA"/>
</dbReference>
<protein>
    <submittedName>
        <fullName evidence="1">Uncharacterized protein</fullName>
    </submittedName>
</protein>
<accession>A0A835MHT4</accession>
<comment type="caution">
    <text evidence="1">The sequence shown here is derived from an EMBL/GenBank/DDBJ whole genome shotgun (WGS) entry which is preliminary data.</text>
</comment>
<gene>
    <name evidence="1" type="ORF">SADUNF_Sadunf16G0287100</name>
</gene>
<keyword evidence="2" id="KW-1185">Reference proteome</keyword>
<name>A0A835MHT4_9ROSI</name>
<evidence type="ECO:0000313" key="2">
    <source>
        <dbReference type="Proteomes" id="UP000657918"/>
    </source>
</evidence>
<sequence length="164" mass="18542">MGNCLRHESQDFSGLDMKEKAMNNIEEEGLLEDNSTADFTSCSPTTTAASTTKVKIKISKKQLEELIGRDLEDPFMCSSRAWFCYVEKDGAVAGFCLKHRPLSVACWLVFEAQAFKLLKDRWGFYVERLKLNLGVTLNSEKIDGDLIRNVNMLSYWSKSRLVGA</sequence>
<dbReference type="Proteomes" id="UP000657918">
    <property type="component" value="Chromosome 16"/>
</dbReference>
<dbReference type="AlphaFoldDB" id="A0A835MHT4"/>
<reference evidence="1 2" key="1">
    <citation type="submission" date="2020-10" db="EMBL/GenBank/DDBJ databases">
        <title>Plant Genome Project.</title>
        <authorList>
            <person name="Zhang R.-G."/>
        </authorList>
    </citation>
    <scope>NUCLEOTIDE SEQUENCE [LARGE SCALE GENOMIC DNA]</scope>
    <source>
        <strain evidence="1">FAFU-HL-1</strain>
        <tissue evidence="1">Leaf</tissue>
    </source>
</reference>
<proteinExistence type="predicted"/>
<organism evidence="1 2">
    <name type="scientific">Salix dunnii</name>
    <dbReference type="NCBI Taxonomy" id="1413687"/>
    <lineage>
        <taxon>Eukaryota</taxon>
        <taxon>Viridiplantae</taxon>
        <taxon>Streptophyta</taxon>
        <taxon>Embryophyta</taxon>
        <taxon>Tracheophyta</taxon>
        <taxon>Spermatophyta</taxon>
        <taxon>Magnoliopsida</taxon>
        <taxon>eudicotyledons</taxon>
        <taxon>Gunneridae</taxon>
        <taxon>Pentapetalae</taxon>
        <taxon>rosids</taxon>
        <taxon>fabids</taxon>
        <taxon>Malpighiales</taxon>
        <taxon>Salicaceae</taxon>
        <taxon>Saliceae</taxon>
        <taxon>Salix</taxon>
    </lineage>
</organism>